<proteinExistence type="predicted"/>
<dbReference type="GO" id="GO:0008757">
    <property type="term" value="F:S-adenosylmethionine-dependent methyltransferase activity"/>
    <property type="evidence" value="ECO:0007669"/>
    <property type="project" value="InterPro"/>
</dbReference>
<feature type="non-terminal residue" evidence="2">
    <location>
        <position position="1"/>
    </location>
</feature>
<dbReference type="InterPro" id="IPR013216">
    <property type="entry name" value="Methyltransf_11"/>
</dbReference>
<dbReference type="SUPFAM" id="SSF53335">
    <property type="entry name" value="S-adenosyl-L-methionine-dependent methyltransferases"/>
    <property type="match status" value="1"/>
</dbReference>
<feature type="domain" description="Methyltransferase type 11" evidence="1">
    <location>
        <begin position="59"/>
        <end position="150"/>
    </location>
</feature>
<name>A0A382HP78_9ZZZZ</name>
<evidence type="ECO:0000259" key="1">
    <source>
        <dbReference type="Pfam" id="PF08241"/>
    </source>
</evidence>
<evidence type="ECO:0000313" key="2">
    <source>
        <dbReference type="EMBL" id="SVB89108.1"/>
    </source>
</evidence>
<dbReference type="PANTHER" id="PTHR43861:SF1">
    <property type="entry name" value="TRANS-ACONITATE 2-METHYLTRANSFERASE"/>
    <property type="match status" value="1"/>
</dbReference>
<dbReference type="CDD" id="cd02440">
    <property type="entry name" value="AdoMet_MTases"/>
    <property type="match status" value="1"/>
</dbReference>
<protein>
    <recommendedName>
        <fullName evidence="1">Methyltransferase type 11 domain-containing protein</fullName>
    </recommendedName>
</protein>
<dbReference type="EMBL" id="UINC01062462">
    <property type="protein sequence ID" value="SVB89108.1"/>
    <property type="molecule type" value="Genomic_DNA"/>
</dbReference>
<gene>
    <name evidence="2" type="ORF">METZ01_LOCUS241962</name>
</gene>
<dbReference type="AlphaFoldDB" id="A0A382HP78"/>
<dbReference type="Gene3D" id="3.40.50.150">
    <property type="entry name" value="Vaccinia Virus protein VP39"/>
    <property type="match status" value="1"/>
</dbReference>
<dbReference type="Pfam" id="PF08241">
    <property type="entry name" value="Methyltransf_11"/>
    <property type="match status" value="1"/>
</dbReference>
<accession>A0A382HP78</accession>
<sequence length="214" mass="24630">FLMPINNSHVDLEEIEKFTISHYENNAESFRVGTKDHDVSQNIEAFLGALPKEKKLDILDFGCGPGRDVNVFKEMGHRPTGLDGSKEFCKMTQQLSNCPILHQKFLHLELEDNSFDGIFANASLFHVPSLELPRVLRELHSALRKGGILFSSNPRGNVEGWQAQRYGHYMEFEVSEMYLKQSGFKIIDHYYRPSGKPREHQPWLAIVSQRQELK</sequence>
<dbReference type="InterPro" id="IPR029063">
    <property type="entry name" value="SAM-dependent_MTases_sf"/>
</dbReference>
<reference evidence="2" key="1">
    <citation type="submission" date="2018-05" db="EMBL/GenBank/DDBJ databases">
        <authorList>
            <person name="Lanie J.A."/>
            <person name="Ng W.-L."/>
            <person name="Kazmierczak K.M."/>
            <person name="Andrzejewski T.M."/>
            <person name="Davidsen T.M."/>
            <person name="Wayne K.J."/>
            <person name="Tettelin H."/>
            <person name="Glass J.I."/>
            <person name="Rusch D."/>
            <person name="Podicherti R."/>
            <person name="Tsui H.-C.T."/>
            <person name="Winkler M.E."/>
        </authorList>
    </citation>
    <scope>NUCLEOTIDE SEQUENCE</scope>
</reference>
<organism evidence="2">
    <name type="scientific">marine metagenome</name>
    <dbReference type="NCBI Taxonomy" id="408172"/>
    <lineage>
        <taxon>unclassified sequences</taxon>
        <taxon>metagenomes</taxon>
        <taxon>ecological metagenomes</taxon>
    </lineage>
</organism>
<dbReference type="PANTHER" id="PTHR43861">
    <property type="entry name" value="TRANS-ACONITATE 2-METHYLTRANSFERASE-RELATED"/>
    <property type="match status" value="1"/>
</dbReference>